<evidence type="ECO:0000313" key="1">
    <source>
        <dbReference type="EMBL" id="KIO28549.1"/>
    </source>
</evidence>
<keyword evidence="2" id="KW-1185">Reference proteome</keyword>
<accession>A0A0C3QNC3</accession>
<proteinExistence type="predicted"/>
<protein>
    <submittedName>
        <fullName evidence="1">Uncharacterized protein</fullName>
    </submittedName>
</protein>
<gene>
    <name evidence="1" type="ORF">M407DRAFT_22288</name>
</gene>
<evidence type="ECO:0000313" key="2">
    <source>
        <dbReference type="Proteomes" id="UP000054248"/>
    </source>
</evidence>
<dbReference type="Proteomes" id="UP000054248">
    <property type="component" value="Unassembled WGS sequence"/>
</dbReference>
<organism evidence="1 2">
    <name type="scientific">Tulasnella calospora MUT 4182</name>
    <dbReference type="NCBI Taxonomy" id="1051891"/>
    <lineage>
        <taxon>Eukaryota</taxon>
        <taxon>Fungi</taxon>
        <taxon>Dikarya</taxon>
        <taxon>Basidiomycota</taxon>
        <taxon>Agaricomycotina</taxon>
        <taxon>Agaricomycetes</taxon>
        <taxon>Cantharellales</taxon>
        <taxon>Tulasnellaceae</taxon>
        <taxon>Tulasnella</taxon>
    </lineage>
</organism>
<dbReference type="AlphaFoldDB" id="A0A0C3QNC3"/>
<dbReference type="HOGENOM" id="CLU_1262342_0_0_1"/>
<dbReference type="OrthoDB" id="3357985at2759"/>
<name>A0A0C3QNC3_9AGAM</name>
<dbReference type="EMBL" id="KN822993">
    <property type="protein sequence ID" value="KIO28549.1"/>
    <property type="molecule type" value="Genomic_DNA"/>
</dbReference>
<reference evidence="1 2" key="1">
    <citation type="submission" date="2014-04" db="EMBL/GenBank/DDBJ databases">
        <authorList>
            <consortium name="DOE Joint Genome Institute"/>
            <person name="Kuo A."/>
            <person name="Girlanda M."/>
            <person name="Perotto S."/>
            <person name="Kohler A."/>
            <person name="Nagy L.G."/>
            <person name="Floudas D."/>
            <person name="Copeland A."/>
            <person name="Barry K.W."/>
            <person name="Cichocki N."/>
            <person name="Veneault-Fourrey C."/>
            <person name="LaButti K."/>
            <person name="Lindquist E.A."/>
            <person name="Lipzen A."/>
            <person name="Lundell T."/>
            <person name="Morin E."/>
            <person name="Murat C."/>
            <person name="Sun H."/>
            <person name="Tunlid A."/>
            <person name="Henrissat B."/>
            <person name="Grigoriev I.V."/>
            <person name="Hibbett D.S."/>
            <person name="Martin F."/>
            <person name="Nordberg H.P."/>
            <person name="Cantor M.N."/>
            <person name="Hua S.X."/>
        </authorList>
    </citation>
    <scope>NUCLEOTIDE SEQUENCE [LARGE SCALE GENOMIC DNA]</scope>
    <source>
        <strain evidence="1 2">MUT 4182</strain>
    </source>
</reference>
<sequence>MRSTAFRDNVFRTIRHNPYNRWVGLCPRDTSAGRCGDPPGTDTANAPYRVTVRSVSPASSKLATACGLEEEAIAASRYTHSVNLSDAVVANGVVSQSGSLEALTGLWDLKFRREQALDEILALAKDETDMACSGHLSAYGSTIKYSVRKDGLRAALTVPSPVYTNAETFLGFQAGVGESEDGSCEACDWKRVCLSAENREEVMKALLSFPQAIQGYVAP</sequence>
<reference evidence="2" key="2">
    <citation type="submission" date="2015-01" db="EMBL/GenBank/DDBJ databases">
        <title>Evolutionary Origins and Diversification of the Mycorrhizal Mutualists.</title>
        <authorList>
            <consortium name="DOE Joint Genome Institute"/>
            <consortium name="Mycorrhizal Genomics Consortium"/>
            <person name="Kohler A."/>
            <person name="Kuo A."/>
            <person name="Nagy L.G."/>
            <person name="Floudas D."/>
            <person name="Copeland A."/>
            <person name="Barry K.W."/>
            <person name="Cichocki N."/>
            <person name="Veneault-Fourrey C."/>
            <person name="LaButti K."/>
            <person name="Lindquist E.A."/>
            <person name="Lipzen A."/>
            <person name="Lundell T."/>
            <person name="Morin E."/>
            <person name="Murat C."/>
            <person name="Riley R."/>
            <person name="Ohm R."/>
            <person name="Sun H."/>
            <person name="Tunlid A."/>
            <person name="Henrissat B."/>
            <person name="Grigoriev I.V."/>
            <person name="Hibbett D.S."/>
            <person name="Martin F."/>
        </authorList>
    </citation>
    <scope>NUCLEOTIDE SEQUENCE [LARGE SCALE GENOMIC DNA]</scope>
    <source>
        <strain evidence="2">MUT 4182</strain>
    </source>
</reference>